<dbReference type="Proteomes" id="UP000799764">
    <property type="component" value="Unassembled WGS sequence"/>
</dbReference>
<gene>
    <name evidence="2" type="ORF">P171DRAFT_483740</name>
</gene>
<evidence type="ECO:0000313" key="3">
    <source>
        <dbReference type="Proteomes" id="UP000799764"/>
    </source>
</evidence>
<accession>A0A9P4PP78</accession>
<keyword evidence="1" id="KW-0732">Signal</keyword>
<name>A0A9P4PP78_9PLEO</name>
<comment type="caution">
    <text evidence="2">The sequence shown here is derived from an EMBL/GenBank/DDBJ whole genome shotgun (WGS) entry which is preliminary data.</text>
</comment>
<sequence length="133" mass="14390">MHPHTLLLSITLLFSPSILAQTLPLPQVEPPIPLPQASIPQIMDIRYTKFSRTTCMSNGGPVFTSKPGECIKLQDADHGIRVYPTVFHGQCKLRAYASRDCSGAGGKWIGIGGCSSLSGEQWSLKVVCPLVKV</sequence>
<evidence type="ECO:0000313" key="2">
    <source>
        <dbReference type="EMBL" id="KAF2446396.1"/>
    </source>
</evidence>
<proteinExistence type="predicted"/>
<evidence type="ECO:0000256" key="1">
    <source>
        <dbReference type="SAM" id="SignalP"/>
    </source>
</evidence>
<dbReference type="AlphaFoldDB" id="A0A9P4PP78"/>
<protein>
    <submittedName>
        <fullName evidence="2">Uncharacterized protein</fullName>
    </submittedName>
</protein>
<organism evidence="2 3">
    <name type="scientific">Karstenula rhodostoma CBS 690.94</name>
    <dbReference type="NCBI Taxonomy" id="1392251"/>
    <lineage>
        <taxon>Eukaryota</taxon>
        <taxon>Fungi</taxon>
        <taxon>Dikarya</taxon>
        <taxon>Ascomycota</taxon>
        <taxon>Pezizomycotina</taxon>
        <taxon>Dothideomycetes</taxon>
        <taxon>Pleosporomycetidae</taxon>
        <taxon>Pleosporales</taxon>
        <taxon>Massarineae</taxon>
        <taxon>Didymosphaeriaceae</taxon>
        <taxon>Karstenula</taxon>
    </lineage>
</organism>
<dbReference type="EMBL" id="MU001498">
    <property type="protein sequence ID" value="KAF2446396.1"/>
    <property type="molecule type" value="Genomic_DNA"/>
</dbReference>
<keyword evidence="3" id="KW-1185">Reference proteome</keyword>
<dbReference type="OrthoDB" id="10530900at2759"/>
<feature type="chain" id="PRO_5040254558" evidence="1">
    <location>
        <begin position="21"/>
        <end position="133"/>
    </location>
</feature>
<reference evidence="2" key="1">
    <citation type="journal article" date="2020" name="Stud. Mycol.">
        <title>101 Dothideomycetes genomes: a test case for predicting lifestyles and emergence of pathogens.</title>
        <authorList>
            <person name="Haridas S."/>
            <person name="Albert R."/>
            <person name="Binder M."/>
            <person name="Bloem J."/>
            <person name="Labutti K."/>
            <person name="Salamov A."/>
            <person name="Andreopoulos B."/>
            <person name="Baker S."/>
            <person name="Barry K."/>
            <person name="Bills G."/>
            <person name="Bluhm B."/>
            <person name="Cannon C."/>
            <person name="Castanera R."/>
            <person name="Culley D."/>
            <person name="Daum C."/>
            <person name="Ezra D."/>
            <person name="Gonzalez J."/>
            <person name="Henrissat B."/>
            <person name="Kuo A."/>
            <person name="Liang C."/>
            <person name="Lipzen A."/>
            <person name="Lutzoni F."/>
            <person name="Magnuson J."/>
            <person name="Mondo S."/>
            <person name="Nolan M."/>
            <person name="Ohm R."/>
            <person name="Pangilinan J."/>
            <person name="Park H.-J."/>
            <person name="Ramirez L."/>
            <person name="Alfaro M."/>
            <person name="Sun H."/>
            <person name="Tritt A."/>
            <person name="Yoshinaga Y."/>
            <person name="Zwiers L.-H."/>
            <person name="Turgeon B."/>
            <person name="Goodwin S."/>
            <person name="Spatafora J."/>
            <person name="Crous P."/>
            <person name="Grigoriev I."/>
        </authorList>
    </citation>
    <scope>NUCLEOTIDE SEQUENCE</scope>
    <source>
        <strain evidence="2">CBS 690.94</strain>
    </source>
</reference>
<feature type="signal peptide" evidence="1">
    <location>
        <begin position="1"/>
        <end position="20"/>
    </location>
</feature>